<protein>
    <submittedName>
        <fullName evidence="1">Uncharacterized protein</fullName>
    </submittedName>
</protein>
<organism evidence="1">
    <name type="scientific">Pseudomonas phage HRDY3</name>
    <dbReference type="NCBI Taxonomy" id="3236930"/>
    <lineage>
        <taxon>Viruses</taxon>
    </lineage>
</organism>
<name>A0AB39CEB8_9VIRU</name>
<dbReference type="EMBL" id="PQ015379">
    <property type="protein sequence ID" value="XDJ15302.1"/>
    <property type="molecule type" value="Genomic_DNA"/>
</dbReference>
<proteinExistence type="predicted"/>
<sequence length="138" mass="16265">MDYEFRQHELGTDADDERYAQWLATVGKKLGRDIVQGSDLESDLFDYYSDGCQPDEAVAEVLTLEEIQRNKSPDTCKHVLEYFSDKRLRLKRDEKLNRLVWSLEGTTHQRVTEANHLDHWSLFNWIQKGREFLADSKN</sequence>
<evidence type="ECO:0000313" key="1">
    <source>
        <dbReference type="EMBL" id="XDJ15302.1"/>
    </source>
</evidence>
<reference evidence="1" key="1">
    <citation type="submission" date="2024-07" db="EMBL/GenBank/DDBJ databases">
        <authorList>
            <person name="Bringhurst R.M."/>
            <person name="Homer T.E."/>
        </authorList>
    </citation>
    <scope>NUCLEOTIDE SEQUENCE</scope>
</reference>
<accession>A0AB39CEB8</accession>